<protein>
    <submittedName>
        <fullName evidence="6">HTH-type transcriptional repressor CytR</fullName>
    </submittedName>
</protein>
<dbReference type="InterPro" id="IPR000843">
    <property type="entry name" value="HTH_LacI"/>
</dbReference>
<reference evidence="7" key="1">
    <citation type="submission" date="2018-03" db="EMBL/GenBank/DDBJ databases">
        <authorList>
            <person name="Rodrigo-Torres L."/>
            <person name="Arahal R. D."/>
            <person name="Lucena T."/>
        </authorList>
    </citation>
    <scope>NUCLEOTIDE SEQUENCE [LARGE SCALE GENOMIC DNA]</scope>
    <source>
        <strain evidence="7">CECT 8871</strain>
    </source>
</reference>
<dbReference type="CDD" id="cd06284">
    <property type="entry name" value="PBP1_LacI-like"/>
    <property type="match status" value="1"/>
</dbReference>
<dbReference type="PANTHER" id="PTHR30146">
    <property type="entry name" value="LACI-RELATED TRANSCRIPTIONAL REPRESSOR"/>
    <property type="match status" value="1"/>
</dbReference>
<dbReference type="AlphaFoldDB" id="A0A2R8AN12"/>
<accession>A0A2R8AN12</accession>
<sequence>MVQKSVRIQDVAKAAGVSTATVSRALSNPDLLTESTRTAVFEAIRDTGYRVNRAARNLRMQKAGAVLVLVPNLSNPFFSIILAGLSEGMTGSDYSILIADTHNEQSRGHQLVDYFLDSRIDGMISLDGGLPMKELSALTDNGVGNKIVFACEWVADTTFPSIRSDNRKGVALAIQHLYDLGHRKIAHVTGPADNVLTHARRSSVLEQRQKLGLPTREEWIIRGDFSLDSGQDAARQIIAMENRPTAVFCASDQVAFGLISTLHAHGIRVPEDISVVGFDDIGLSASYIPALTTVRQDRRSLGLQAARTLLNALDRGPLTKESHITYVDVELVVRDSTAPIKTD</sequence>
<dbReference type="Gene3D" id="3.40.50.2300">
    <property type="match status" value="2"/>
</dbReference>
<dbReference type="Pfam" id="PF00356">
    <property type="entry name" value="LacI"/>
    <property type="match status" value="1"/>
</dbReference>
<dbReference type="PROSITE" id="PS00356">
    <property type="entry name" value="HTH_LACI_1"/>
    <property type="match status" value="1"/>
</dbReference>
<dbReference type="GO" id="GO:0003700">
    <property type="term" value="F:DNA-binding transcription factor activity"/>
    <property type="evidence" value="ECO:0007669"/>
    <property type="project" value="TreeGrafter"/>
</dbReference>
<dbReference type="PANTHER" id="PTHR30146:SF151">
    <property type="entry name" value="HTH-TYPE TRANSCRIPTIONAL REPRESSOR CYTR"/>
    <property type="match status" value="1"/>
</dbReference>
<keyword evidence="2" id="KW-0805">Transcription regulation</keyword>
<dbReference type="InterPro" id="IPR028082">
    <property type="entry name" value="Peripla_BP_I"/>
</dbReference>
<keyword evidence="4" id="KW-0804">Transcription</keyword>
<evidence type="ECO:0000313" key="6">
    <source>
        <dbReference type="EMBL" id="SPF77436.1"/>
    </source>
</evidence>
<dbReference type="InterPro" id="IPR010982">
    <property type="entry name" value="Lambda_DNA-bd_dom_sf"/>
</dbReference>
<proteinExistence type="predicted"/>
<dbReference type="CDD" id="cd01392">
    <property type="entry name" value="HTH_LacI"/>
    <property type="match status" value="1"/>
</dbReference>
<evidence type="ECO:0000256" key="1">
    <source>
        <dbReference type="ARBA" id="ARBA00022491"/>
    </source>
</evidence>
<dbReference type="GO" id="GO:0000976">
    <property type="term" value="F:transcription cis-regulatory region binding"/>
    <property type="evidence" value="ECO:0007669"/>
    <property type="project" value="TreeGrafter"/>
</dbReference>
<gene>
    <name evidence="6" type="primary">cytR_1</name>
    <name evidence="6" type="ORF">PRI8871_00018</name>
</gene>
<evidence type="ECO:0000259" key="5">
    <source>
        <dbReference type="PROSITE" id="PS50932"/>
    </source>
</evidence>
<dbReference type="OrthoDB" id="60111at2"/>
<dbReference type="Proteomes" id="UP000244904">
    <property type="component" value="Unassembled WGS sequence"/>
</dbReference>
<dbReference type="Pfam" id="PF13377">
    <property type="entry name" value="Peripla_BP_3"/>
    <property type="match status" value="1"/>
</dbReference>
<keyword evidence="1" id="KW-0678">Repressor</keyword>
<keyword evidence="7" id="KW-1185">Reference proteome</keyword>
<dbReference type="PROSITE" id="PS50932">
    <property type="entry name" value="HTH_LACI_2"/>
    <property type="match status" value="1"/>
</dbReference>
<name>A0A2R8AN12_9RHOB</name>
<dbReference type="SUPFAM" id="SSF47413">
    <property type="entry name" value="lambda repressor-like DNA-binding domains"/>
    <property type="match status" value="1"/>
</dbReference>
<dbReference type="Gene3D" id="1.10.260.40">
    <property type="entry name" value="lambda repressor-like DNA-binding domains"/>
    <property type="match status" value="1"/>
</dbReference>
<dbReference type="SUPFAM" id="SSF53822">
    <property type="entry name" value="Periplasmic binding protein-like I"/>
    <property type="match status" value="1"/>
</dbReference>
<evidence type="ECO:0000256" key="4">
    <source>
        <dbReference type="ARBA" id="ARBA00023163"/>
    </source>
</evidence>
<dbReference type="RefSeq" id="WP_108884155.1">
    <property type="nucleotide sequence ID" value="NZ_OMOJ01000001.1"/>
</dbReference>
<evidence type="ECO:0000313" key="7">
    <source>
        <dbReference type="Proteomes" id="UP000244904"/>
    </source>
</evidence>
<dbReference type="InterPro" id="IPR046335">
    <property type="entry name" value="LacI/GalR-like_sensor"/>
</dbReference>
<feature type="domain" description="HTH lacI-type" evidence="5">
    <location>
        <begin position="6"/>
        <end position="60"/>
    </location>
</feature>
<keyword evidence="3" id="KW-0238">DNA-binding</keyword>
<evidence type="ECO:0000256" key="2">
    <source>
        <dbReference type="ARBA" id="ARBA00023015"/>
    </source>
</evidence>
<dbReference type="SMART" id="SM00354">
    <property type="entry name" value="HTH_LACI"/>
    <property type="match status" value="1"/>
</dbReference>
<dbReference type="EMBL" id="OMOJ01000001">
    <property type="protein sequence ID" value="SPF77436.1"/>
    <property type="molecule type" value="Genomic_DNA"/>
</dbReference>
<evidence type="ECO:0000256" key="3">
    <source>
        <dbReference type="ARBA" id="ARBA00023125"/>
    </source>
</evidence>
<organism evidence="6 7">
    <name type="scientific">Pseudoprimorskyibacter insulae</name>
    <dbReference type="NCBI Taxonomy" id="1695997"/>
    <lineage>
        <taxon>Bacteria</taxon>
        <taxon>Pseudomonadati</taxon>
        <taxon>Pseudomonadota</taxon>
        <taxon>Alphaproteobacteria</taxon>
        <taxon>Rhodobacterales</taxon>
        <taxon>Paracoccaceae</taxon>
        <taxon>Pseudoprimorskyibacter</taxon>
    </lineage>
</organism>